<feature type="compositionally biased region" description="Polar residues" evidence="2">
    <location>
        <begin position="30"/>
        <end position="44"/>
    </location>
</feature>
<gene>
    <name evidence="3" type="ORF">G6F64_000925</name>
</gene>
<evidence type="ECO:0000256" key="2">
    <source>
        <dbReference type="SAM" id="MobiDB-lite"/>
    </source>
</evidence>
<feature type="compositionally biased region" description="Basic and acidic residues" evidence="2">
    <location>
        <begin position="52"/>
        <end position="65"/>
    </location>
</feature>
<keyword evidence="1" id="KW-0175">Coiled coil</keyword>
<reference evidence="3" key="1">
    <citation type="journal article" date="2020" name="Microb. Genom.">
        <title>Genetic diversity of clinical and environmental Mucorales isolates obtained from an investigation of mucormycosis cases among solid organ transplant recipients.</title>
        <authorList>
            <person name="Nguyen M.H."/>
            <person name="Kaul D."/>
            <person name="Muto C."/>
            <person name="Cheng S.J."/>
            <person name="Richter R.A."/>
            <person name="Bruno V.M."/>
            <person name="Liu G."/>
            <person name="Beyhan S."/>
            <person name="Sundermann A.J."/>
            <person name="Mounaud S."/>
            <person name="Pasculle A.W."/>
            <person name="Nierman W.C."/>
            <person name="Driscoll E."/>
            <person name="Cumbie R."/>
            <person name="Clancy C.J."/>
            <person name="Dupont C.L."/>
        </authorList>
    </citation>
    <scope>NUCLEOTIDE SEQUENCE</scope>
    <source>
        <strain evidence="3">GL11</strain>
    </source>
</reference>
<evidence type="ECO:0000313" key="4">
    <source>
        <dbReference type="Proteomes" id="UP000716291"/>
    </source>
</evidence>
<feature type="coiled-coil region" evidence="1">
    <location>
        <begin position="123"/>
        <end position="150"/>
    </location>
</feature>
<evidence type="ECO:0000256" key="1">
    <source>
        <dbReference type="SAM" id="Coils"/>
    </source>
</evidence>
<proteinExistence type="predicted"/>
<dbReference type="EMBL" id="JAANQT010000063">
    <property type="protein sequence ID" value="KAG1315117.1"/>
    <property type="molecule type" value="Genomic_DNA"/>
</dbReference>
<dbReference type="Proteomes" id="UP000716291">
    <property type="component" value="Unassembled WGS sequence"/>
</dbReference>
<protein>
    <submittedName>
        <fullName evidence="3">Uncharacterized protein</fullName>
    </submittedName>
</protein>
<sequence>MADINRLSMQNASSKLPLPPPVPEPSTSKGMNRSKTVRNLNSAGNKMKGLFKPKEKSKKGEERPAIKTSKSYGPGDYVIYEEFQIPETMPPVNIEQQVNPEDEQLQQELEQLNELIALRASEIETEKARKEKLQVELAEAQRIYKEREVEYSAIEQSFFEHTRTIRATDDDLSTIRDSFKLLKYSIARLIMTLSKKADKAKAADKFCKTWPHLRILEAPDAELESSLVNLLSEKLVHEHLVTSIFNVPVYPGLKVNEAYDALFHWLQAHSSQFSVRLRQQMASVIAKSGKESDIQQMAIKEKQRIATKIYDDLADIYHPFLRENDAAVEDEKSYFNKICDIVEKTLKLAIAIRGQDVEITTVAIEEGKQEFEEETMTEVKGRTSGVVRFSICPTFIGGDREHGFLEKGKVVVSN</sequence>
<organism evidence="3 4">
    <name type="scientific">Rhizopus oryzae</name>
    <name type="common">Mucormycosis agent</name>
    <name type="synonym">Rhizopus arrhizus var. delemar</name>
    <dbReference type="NCBI Taxonomy" id="64495"/>
    <lineage>
        <taxon>Eukaryota</taxon>
        <taxon>Fungi</taxon>
        <taxon>Fungi incertae sedis</taxon>
        <taxon>Mucoromycota</taxon>
        <taxon>Mucoromycotina</taxon>
        <taxon>Mucoromycetes</taxon>
        <taxon>Mucorales</taxon>
        <taxon>Mucorineae</taxon>
        <taxon>Rhizopodaceae</taxon>
        <taxon>Rhizopus</taxon>
    </lineage>
</organism>
<comment type="caution">
    <text evidence="3">The sequence shown here is derived from an EMBL/GenBank/DDBJ whole genome shotgun (WGS) entry which is preliminary data.</text>
</comment>
<accession>A0A9P6XIZ9</accession>
<dbReference type="AlphaFoldDB" id="A0A9P6XIZ9"/>
<evidence type="ECO:0000313" key="3">
    <source>
        <dbReference type="EMBL" id="KAG1315117.1"/>
    </source>
</evidence>
<feature type="region of interest" description="Disordered" evidence="2">
    <location>
        <begin position="1"/>
        <end position="71"/>
    </location>
</feature>
<name>A0A9P6XIZ9_RHIOR</name>
<keyword evidence="4" id="KW-1185">Reference proteome</keyword>
<dbReference type="OrthoDB" id="2439595at2759"/>